<keyword evidence="1" id="KW-0472">Membrane</keyword>
<accession>A0A330HT49</accession>
<keyword evidence="1" id="KW-0812">Transmembrane</keyword>
<evidence type="ECO:0000313" key="3">
    <source>
        <dbReference type="Proteomes" id="UP000251558"/>
    </source>
</evidence>
<reference evidence="3" key="1">
    <citation type="submission" date="2018-06" db="EMBL/GenBank/DDBJ databases">
        <authorList>
            <person name="Helene L.C."/>
            <person name="Dall'Agnol R."/>
            <person name="Delamuta J.R."/>
            <person name="Hungria M."/>
        </authorList>
    </citation>
    <scope>NUCLEOTIDE SEQUENCE [LARGE SCALE GENOMIC DNA]</scope>
    <source>
        <strain evidence="3">AC99b</strain>
    </source>
</reference>
<gene>
    <name evidence="2" type="ORF">DPM33_04695</name>
</gene>
<dbReference type="Proteomes" id="UP000251558">
    <property type="component" value="Unassembled WGS sequence"/>
</dbReference>
<organism evidence="2 3">
    <name type="scientific">Mesorhizobium hawassense</name>
    <dbReference type="NCBI Taxonomy" id="1209954"/>
    <lineage>
        <taxon>Bacteria</taxon>
        <taxon>Pseudomonadati</taxon>
        <taxon>Pseudomonadota</taxon>
        <taxon>Alphaproteobacteria</taxon>
        <taxon>Hyphomicrobiales</taxon>
        <taxon>Phyllobacteriaceae</taxon>
        <taxon>Mesorhizobium</taxon>
    </lineage>
</organism>
<proteinExistence type="predicted"/>
<comment type="caution">
    <text evidence="2">The sequence shown here is derived from an EMBL/GenBank/DDBJ whole genome shotgun (WGS) entry which is preliminary data.</text>
</comment>
<keyword evidence="1" id="KW-1133">Transmembrane helix</keyword>
<evidence type="ECO:0008006" key="4">
    <source>
        <dbReference type="Google" id="ProtNLM"/>
    </source>
</evidence>
<sequence length="143" mass="14901">MDLSALAGIVGGVAVAGVGMIYSAVTGGGFWSLPNSIGGILVGAKVGNTRSFGIVTLVGVQFHMLLSAIYGIATVDLAHQLNIGFVFAGIAVGIFFWLFNHFLIGSASEDARKHVQFNPVWLAFLLHVLYGAVTGLVAIALIR</sequence>
<dbReference type="RefSeq" id="WP_112096115.1">
    <property type="nucleotide sequence ID" value="NZ_QMBP01000002.1"/>
</dbReference>
<evidence type="ECO:0000313" key="2">
    <source>
        <dbReference type="EMBL" id="RAZ91791.1"/>
    </source>
</evidence>
<protein>
    <recommendedName>
        <fullName evidence="4">DUF1761 domain-containing protein</fullName>
    </recommendedName>
</protein>
<feature type="transmembrane region" description="Helical" evidence="1">
    <location>
        <begin position="6"/>
        <end position="31"/>
    </location>
</feature>
<reference evidence="2 3" key="2">
    <citation type="submission" date="2018-07" db="EMBL/GenBank/DDBJ databases">
        <title>Diversity of Mesorhizobium strains in Brazil.</title>
        <authorList>
            <person name="Helene L.C.F."/>
            <person name="Dall'Agnol R."/>
            <person name="Delamuta J.R.M."/>
            <person name="Hungria M."/>
        </authorList>
    </citation>
    <scope>NUCLEOTIDE SEQUENCE [LARGE SCALE GENOMIC DNA]</scope>
    <source>
        <strain evidence="2 3">AC99b</strain>
    </source>
</reference>
<name>A0A330HT49_9HYPH</name>
<dbReference type="EMBL" id="QMBP01000002">
    <property type="protein sequence ID" value="RAZ91791.1"/>
    <property type="molecule type" value="Genomic_DNA"/>
</dbReference>
<dbReference type="OrthoDB" id="4734429at2"/>
<dbReference type="AlphaFoldDB" id="A0A330HT49"/>
<feature type="transmembrane region" description="Helical" evidence="1">
    <location>
        <begin position="52"/>
        <end position="73"/>
    </location>
</feature>
<evidence type="ECO:0000256" key="1">
    <source>
        <dbReference type="SAM" id="Phobius"/>
    </source>
</evidence>
<keyword evidence="3" id="KW-1185">Reference proteome</keyword>
<feature type="transmembrane region" description="Helical" evidence="1">
    <location>
        <begin position="120"/>
        <end position="142"/>
    </location>
</feature>
<feature type="transmembrane region" description="Helical" evidence="1">
    <location>
        <begin position="79"/>
        <end position="99"/>
    </location>
</feature>